<evidence type="ECO:0000256" key="1">
    <source>
        <dbReference type="ARBA" id="ARBA00022630"/>
    </source>
</evidence>
<dbReference type="AlphaFoldDB" id="A0A8H7E6J0"/>
<dbReference type="InterPro" id="IPR051104">
    <property type="entry name" value="FAD_monoxygenase"/>
</dbReference>
<dbReference type="PRINTS" id="PR00420">
    <property type="entry name" value="RNGMNOXGNASE"/>
</dbReference>
<evidence type="ECO:0000256" key="2">
    <source>
        <dbReference type="ARBA" id="ARBA00022827"/>
    </source>
</evidence>
<dbReference type="SUPFAM" id="SSF54373">
    <property type="entry name" value="FAD-linked reductases, C-terminal domain"/>
    <property type="match status" value="1"/>
</dbReference>
<dbReference type="FunFam" id="3.50.50.60:FF:000153">
    <property type="entry name" value="Salicylate hydroxylase, putative"/>
    <property type="match status" value="1"/>
</dbReference>
<protein>
    <recommendedName>
        <fullName evidence="4">FAD-binding domain-containing protein</fullName>
    </recommendedName>
</protein>
<keyword evidence="6" id="KW-1185">Reference proteome</keyword>
<dbReference type="GO" id="GO:0016491">
    <property type="term" value="F:oxidoreductase activity"/>
    <property type="evidence" value="ECO:0007669"/>
    <property type="project" value="UniProtKB-KW"/>
</dbReference>
<feature type="domain" description="FAD-binding" evidence="4">
    <location>
        <begin position="13"/>
        <end position="377"/>
    </location>
</feature>
<dbReference type="InterPro" id="IPR036188">
    <property type="entry name" value="FAD/NAD-bd_sf"/>
</dbReference>
<dbReference type="Pfam" id="PF01494">
    <property type="entry name" value="FAD_binding_3"/>
    <property type="match status" value="1"/>
</dbReference>
<dbReference type="PANTHER" id="PTHR46720:SF3">
    <property type="entry name" value="FAD-BINDING DOMAIN-CONTAINING PROTEIN-RELATED"/>
    <property type="match status" value="1"/>
</dbReference>
<dbReference type="InterPro" id="IPR002938">
    <property type="entry name" value="FAD-bd"/>
</dbReference>
<evidence type="ECO:0000256" key="3">
    <source>
        <dbReference type="ARBA" id="ARBA00023002"/>
    </source>
</evidence>
<organism evidence="5 6">
    <name type="scientific">Endocarpon pusillum</name>
    <dbReference type="NCBI Taxonomy" id="364733"/>
    <lineage>
        <taxon>Eukaryota</taxon>
        <taxon>Fungi</taxon>
        <taxon>Dikarya</taxon>
        <taxon>Ascomycota</taxon>
        <taxon>Pezizomycotina</taxon>
        <taxon>Eurotiomycetes</taxon>
        <taxon>Chaetothyriomycetidae</taxon>
        <taxon>Verrucariales</taxon>
        <taxon>Verrucariaceae</taxon>
        <taxon>Endocarpon</taxon>
    </lineage>
</organism>
<dbReference type="Proteomes" id="UP000606974">
    <property type="component" value="Unassembled WGS sequence"/>
</dbReference>
<proteinExistence type="predicted"/>
<evidence type="ECO:0000259" key="4">
    <source>
        <dbReference type="Pfam" id="PF01494"/>
    </source>
</evidence>
<dbReference type="SUPFAM" id="SSF51905">
    <property type="entry name" value="FAD/NAD(P)-binding domain"/>
    <property type="match status" value="1"/>
</dbReference>
<dbReference type="EMBL" id="JAACFV010000023">
    <property type="protein sequence ID" value="KAF7511152.1"/>
    <property type="molecule type" value="Genomic_DNA"/>
</dbReference>
<evidence type="ECO:0000313" key="5">
    <source>
        <dbReference type="EMBL" id="KAF7511152.1"/>
    </source>
</evidence>
<dbReference type="GO" id="GO:0044550">
    <property type="term" value="P:secondary metabolite biosynthetic process"/>
    <property type="evidence" value="ECO:0007669"/>
    <property type="project" value="TreeGrafter"/>
</dbReference>
<dbReference type="PANTHER" id="PTHR46720">
    <property type="entry name" value="HYDROXYLASE, PUTATIVE (AFU_ORTHOLOGUE AFUA_3G01460)-RELATED"/>
    <property type="match status" value="1"/>
</dbReference>
<keyword evidence="2" id="KW-0274">FAD</keyword>
<accession>A0A8H7E6J0</accession>
<dbReference type="GO" id="GO:0071949">
    <property type="term" value="F:FAD binding"/>
    <property type="evidence" value="ECO:0007669"/>
    <property type="project" value="InterPro"/>
</dbReference>
<reference evidence="5" key="1">
    <citation type="submission" date="2020-02" db="EMBL/GenBank/DDBJ databases">
        <authorList>
            <person name="Palmer J.M."/>
        </authorList>
    </citation>
    <scope>NUCLEOTIDE SEQUENCE</scope>
    <source>
        <strain evidence="5">EPUS1.4</strain>
        <tissue evidence="5">Thallus</tissue>
    </source>
</reference>
<name>A0A8H7E6J0_9EURO</name>
<dbReference type="Gene3D" id="3.50.50.60">
    <property type="entry name" value="FAD/NAD(P)-binding domain"/>
    <property type="match status" value="1"/>
</dbReference>
<gene>
    <name evidence="5" type="ORF">GJ744_005383</name>
</gene>
<evidence type="ECO:0000313" key="6">
    <source>
        <dbReference type="Proteomes" id="UP000606974"/>
    </source>
</evidence>
<keyword evidence="3" id="KW-0560">Oxidoreductase</keyword>
<dbReference type="OrthoDB" id="417877at2759"/>
<comment type="caution">
    <text evidence="5">The sequence shown here is derived from an EMBL/GenBank/DDBJ whole genome shotgun (WGS) entry which is preliminary data.</text>
</comment>
<keyword evidence="1" id="KW-0285">Flavoprotein</keyword>
<sequence>MLPPPQPKPFSLAIVGGGIGGLCLAVALVHHNVRVHVYEAAPAFSEIGAGVGLGPNALRAMALLDPAILAGYERCQTTNFASPEEQGRFFNFRYGMEKPSRDGRMVAGQLICEVRSGGVTSSVHRARFLNELVNLMPEGAASFDKRLVGIEDEGEEGVLLKFSDGTLAIHDAVVGCDGIKSQVRKLLLGEGHKASEPVFSGHYCYRGLVPADKAIEILGEDLATNSQMYLGNHAHVLTTLIEQGKVVNVVGYRTKEDKRWNDSAWVKPTTKEEMLAKFDGWSRPVKSILGLIEKVDMWALFDHLPVATYHRKGKICLLGDSAHASTPHHGAGAGMAVEDALILSKLLASINSAGELESAFSAYDAVRRPRSQRLVASSRKVGDVYNFEDAVIGDDMEAVREYLEHAWDWIWNENLDRQLENAQLLLKMRLKQLPSPEAHSNGVNGGS</sequence>